<dbReference type="EMBL" id="JAGQLH010000013">
    <property type="protein sequence ID" value="MCA9385322.1"/>
    <property type="molecule type" value="Genomic_DNA"/>
</dbReference>
<comment type="caution">
    <text evidence="1">The sequence shown here is derived from an EMBL/GenBank/DDBJ whole genome shotgun (WGS) entry which is preliminary data.</text>
</comment>
<reference evidence="1" key="1">
    <citation type="submission" date="2020-04" db="EMBL/GenBank/DDBJ databases">
        <authorList>
            <person name="Zhang T."/>
        </authorList>
    </citation>
    <scope>NUCLEOTIDE SEQUENCE</scope>
    <source>
        <strain evidence="1">HKST-UBA11</strain>
    </source>
</reference>
<protein>
    <submittedName>
        <fullName evidence="1">Uncharacterized protein</fullName>
    </submittedName>
</protein>
<sequence length="289" mass="32696">MSERAEISKKRGCALTLSLLMLVSSVIWAISDLYDYYGDIEMPNYINITETDSFLTRTMQKEIIEGVQNTNRYLNLWGCQIVDDDNPVNIQVVELGNEVGGLSTPNGIKVDGLADYFDRSTSNFPYVIPHELLHERCQPSSGEMIRQDIPILDGTASIFRIMGLRYDIVLYSEYVKEDGSVINPGIYHINALNESTTHFQTSLVLGETIEESTNSLIRNGSIKLGIQQEDWNNLMVGQQSEEEAILNIERYLQDMGIQDPIGDITITAFENGNFGSVYDTEREEWVRVE</sequence>
<proteinExistence type="predicted"/>
<dbReference type="Proteomes" id="UP000754563">
    <property type="component" value="Unassembled WGS sequence"/>
</dbReference>
<gene>
    <name evidence="1" type="ORF">KC717_01600</name>
</gene>
<organism evidence="1 2">
    <name type="scientific">Candidatus Dojkabacteria bacterium</name>
    <dbReference type="NCBI Taxonomy" id="2099670"/>
    <lineage>
        <taxon>Bacteria</taxon>
        <taxon>Candidatus Dojkabacteria</taxon>
    </lineage>
</organism>
<accession>A0A955L7C1</accession>
<evidence type="ECO:0000313" key="1">
    <source>
        <dbReference type="EMBL" id="MCA9385322.1"/>
    </source>
</evidence>
<evidence type="ECO:0000313" key="2">
    <source>
        <dbReference type="Proteomes" id="UP000754563"/>
    </source>
</evidence>
<name>A0A955L7C1_9BACT</name>
<dbReference type="AlphaFoldDB" id="A0A955L7C1"/>
<reference evidence="1" key="2">
    <citation type="journal article" date="2021" name="Microbiome">
        <title>Successional dynamics and alternative stable states in a saline activated sludge microbial community over 9 years.</title>
        <authorList>
            <person name="Wang Y."/>
            <person name="Ye J."/>
            <person name="Ju F."/>
            <person name="Liu L."/>
            <person name="Boyd J.A."/>
            <person name="Deng Y."/>
            <person name="Parks D.H."/>
            <person name="Jiang X."/>
            <person name="Yin X."/>
            <person name="Woodcroft B.J."/>
            <person name="Tyson G.W."/>
            <person name="Hugenholtz P."/>
            <person name="Polz M.F."/>
            <person name="Zhang T."/>
        </authorList>
    </citation>
    <scope>NUCLEOTIDE SEQUENCE</scope>
    <source>
        <strain evidence="1">HKST-UBA11</strain>
    </source>
</reference>